<evidence type="ECO:0000313" key="2">
    <source>
        <dbReference type="Proteomes" id="UP001281147"/>
    </source>
</evidence>
<comment type="caution">
    <text evidence="1">The sequence shown here is derived from an EMBL/GenBank/DDBJ whole genome shotgun (WGS) entry which is preliminary data.</text>
</comment>
<protein>
    <submittedName>
        <fullName evidence="1">Uncharacterized protein</fullName>
    </submittedName>
</protein>
<gene>
    <name evidence="1" type="ORF">LTR37_005875</name>
</gene>
<dbReference type="Proteomes" id="UP001281147">
    <property type="component" value="Unassembled WGS sequence"/>
</dbReference>
<dbReference type="EMBL" id="JAUTXU010000037">
    <property type="protein sequence ID" value="KAK3717485.1"/>
    <property type="molecule type" value="Genomic_DNA"/>
</dbReference>
<name>A0ACC3NIP2_9PEZI</name>
<keyword evidence="2" id="KW-1185">Reference proteome</keyword>
<evidence type="ECO:0000313" key="1">
    <source>
        <dbReference type="EMBL" id="KAK3717485.1"/>
    </source>
</evidence>
<accession>A0ACC3NIP2</accession>
<sequence>MEYNKAHGDHFRDNHAPEVAPLSAPQTAIQDSEGLQRVQDYPTYAAHTGQGNYYGDKAHHASALGSQEQRKHNKRTLIFSIGAAVIALAIGLGVGIGVGMNVGKDNGNGSSQDSSLPSSSEPSSGASNEVNSSPSPSPVSPSSAIATGDITGVAAYSCQNQTQISSSTDMRYYQDCEAAYLPPASDMYDSTIQIANLANPPYTRYSLTDCLDVCDEWNSSGGNEEACRTITYYANLTQAYANGWGGNCFVKNGRPEGITRGDDDTIDFEHTVSAYMSCMVNGGCE</sequence>
<proteinExistence type="predicted"/>
<organism evidence="1 2">
    <name type="scientific">Vermiconidia calcicola</name>
    <dbReference type="NCBI Taxonomy" id="1690605"/>
    <lineage>
        <taxon>Eukaryota</taxon>
        <taxon>Fungi</taxon>
        <taxon>Dikarya</taxon>
        <taxon>Ascomycota</taxon>
        <taxon>Pezizomycotina</taxon>
        <taxon>Dothideomycetes</taxon>
        <taxon>Dothideomycetidae</taxon>
        <taxon>Mycosphaerellales</taxon>
        <taxon>Extremaceae</taxon>
        <taxon>Vermiconidia</taxon>
    </lineage>
</organism>
<reference evidence="1" key="1">
    <citation type="submission" date="2023-07" db="EMBL/GenBank/DDBJ databases">
        <title>Black Yeasts Isolated from many extreme environments.</title>
        <authorList>
            <person name="Coleine C."/>
            <person name="Stajich J.E."/>
            <person name="Selbmann L."/>
        </authorList>
    </citation>
    <scope>NUCLEOTIDE SEQUENCE</scope>
    <source>
        <strain evidence="1">CCFEE 5714</strain>
    </source>
</reference>